<evidence type="ECO:0000313" key="3">
    <source>
        <dbReference type="Proteomes" id="UP001497457"/>
    </source>
</evidence>
<protein>
    <submittedName>
        <fullName evidence="2">Uncharacterized protein</fullName>
    </submittedName>
</protein>
<name>A0ABC9ABD2_9POAL</name>
<dbReference type="PANTHER" id="PTHR46610:SF9">
    <property type="match status" value="1"/>
</dbReference>
<organism evidence="2 3">
    <name type="scientific">Urochloa decumbens</name>
    <dbReference type="NCBI Taxonomy" id="240449"/>
    <lineage>
        <taxon>Eukaryota</taxon>
        <taxon>Viridiplantae</taxon>
        <taxon>Streptophyta</taxon>
        <taxon>Embryophyta</taxon>
        <taxon>Tracheophyta</taxon>
        <taxon>Spermatophyta</taxon>
        <taxon>Magnoliopsida</taxon>
        <taxon>Liliopsida</taxon>
        <taxon>Poales</taxon>
        <taxon>Poaceae</taxon>
        <taxon>PACMAD clade</taxon>
        <taxon>Panicoideae</taxon>
        <taxon>Panicodae</taxon>
        <taxon>Paniceae</taxon>
        <taxon>Melinidinae</taxon>
        <taxon>Urochloa</taxon>
    </lineage>
</organism>
<evidence type="ECO:0000256" key="1">
    <source>
        <dbReference type="SAM" id="Phobius"/>
    </source>
</evidence>
<reference evidence="2" key="1">
    <citation type="submission" date="2024-10" db="EMBL/GenBank/DDBJ databases">
        <authorList>
            <person name="Ryan C."/>
        </authorList>
    </citation>
    <scope>NUCLEOTIDE SEQUENCE [LARGE SCALE GENOMIC DNA]</scope>
</reference>
<dbReference type="Pfam" id="PF20100">
    <property type="entry name" value="DUF6490"/>
    <property type="match status" value="1"/>
</dbReference>
<proteinExistence type="predicted"/>
<keyword evidence="3" id="KW-1185">Reference proteome</keyword>
<dbReference type="PANTHER" id="PTHR46610">
    <property type="entry name" value="OS05G0181300 PROTEIN"/>
    <property type="match status" value="1"/>
</dbReference>
<dbReference type="EMBL" id="OZ075130">
    <property type="protein sequence ID" value="CAL4975587.1"/>
    <property type="molecule type" value="Genomic_DNA"/>
</dbReference>
<feature type="transmembrane region" description="Helical" evidence="1">
    <location>
        <begin position="77"/>
        <end position="95"/>
    </location>
</feature>
<dbReference type="InterPro" id="IPR045501">
    <property type="entry name" value="DUF6490"/>
</dbReference>
<feature type="transmembrane region" description="Helical" evidence="1">
    <location>
        <begin position="101"/>
        <end position="124"/>
    </location>
</feature>
<accession>A0ABC9ABD2</accession>
<evidence type="ECO:0000313" key="2">
    <source>
        <dbReference type="EMBL" id="CAL4975587.1"/>
    </source>
</evidence>
<dbReference type="Proteomes" id="UP001497457">
    <property type="component" value="Chromosome 20rd"/>
</dbReference>
<keyword evidence="1" id="KW-0472">Membrane</keyword>
<sequence length="145" mass="14570">MRAIVVSPSAALAGLVLALFLLNSGVAMRRALGRGDAGAAAFIVAATALMCALLATVRAHEWAAPEAVARRRALLRAAAWALSTALTAMFAHRIAGLAPAPIVATLVWGMAGTTVVGGFCCLFVHGDEIGRHGGADGNAGGRQGA</sequence>
<gene>
    <name evidence="2" type="ORF">URODEC1_LOCUS53236</name>
</gene>
<dbReference type="AlphaFoldDB" id="A0ABC9ABD2"/>
<keyword evidence="1" id="KW-1133">Transmembrane helix</keyword>
<feature type="transmembrane region" description="Helical" evidence="1">
    <location>
        <begin position="39"/>
        <end position="57"/>
    </location>
</feature>
<keyword evidence="1" id="KW-0812">Transmembrane</keyword>